<comment type="caution">
    <text evidence="1">The sequence shown here is derived from an EMBL/GenBank/DDBJ whole genome shotgun (WGS) entry which is preliminary data.</text>
</comment>
<organism evidence="1 2">
    <name type="scientific">Hymenobacter artigasi</name>
    <dbReference type="NCBI Taxonomy" id="2719616"/>
    <lineage>
        <taxon>Bacteria</taxon>
        <taxon>Pseudomonadati</taxon>
        <taxon>Bacteroidota</taxon>
        <taxon>Cytophagia</taxon>
        <taxon>Cytophagales</taxon>
        <taxon>Hymenobacteraceae</taxon>
        <taxon>Hymenobacter</taxon>
    </lineage>
</organism>
<proteinExistence type="predicted"/>
<protein>
    <submittedName>
        <fullName evidence="1">Uncharacterized protein</fullName>
    </submittedName>
</protein>
<sequence>MKPELVTPVTAPSVPVRFEVHSAANERPAVTPAKALKKARKRERLRFFLAWCAGCRFMSGSF</sequence>
<evidence type="ECO:0000313" key="2">
    <source>
        <dbReference type="Proteomes" id="UP000717634"/>
    </source>
</evidence>
<dbReference type="Proteomes" id="UP000717634">
    <property type="component" value="Unassembled WGS sequence"/>
</dbReference>
<dbReference type="EMBL" id="JAAVTK010000006">
    <property type="protein sequence ID" value="NKI89849.1"/>
    <property type="molecule type" value="Genomic_DNA"/>
</dbReference>
<name>A0ABX1HIY5_9BACT</name>
<accession>A0ABX1HIY5</accession>
<evidence type="ECO:0000313" key="1">
    <source>
        <dbReference type="EMBL" id="NKI89849.1"/>
    </source>
</evidence>
<gene>
    <name evidence="1" type="ORF">HBN54_002448</name>
</gene>
<reference evidence="1 2" key="1">
    <citation type="submission" date="2020-03" db="EMBL/GenBank/DDBJ databases">
        <title>Genomic Encyclopedia of Type Strains, Phase IV (KMG-V): Genome sequencing to study the core and pangenomes of soil and plant-associated prokaryotes.</title>
        <authorList>
            <person name="Whitman W."/>
        </authorList>
    </citation>
    <scope>NUCLEOTIDE SEQUENCE [LARGE SCALE GENOMIC DNA]</scope>
    <source>
        <strain evidence="1 2">1B</strain>
    </source>
</reference>
<keyword evidence="2" id="KW-1185">Reference proteome</keyword>
<dbReference type="RefSeq" id="WP_168673465.1">
    <property type="nucleotide sequence ID" value="NZ_JAAVTK010000006.1"/>
</dbReference>